<dbReference type="Proteomes" id="UP000049222">
    <property type="component" value="Unassembled WGS sequence"/>
</dbReference>
<proteinExistence type="predicted"/>
<evidence type="ECO:0000313" key="3">
    <source>
        <dbReference type="Proteomes" id="UP000049222"/>
    </source>
</evidence>
<reference evidence="2 3" key="1">
    <citation type="submission" date="2015-07" db="EMBL/GenBank/DDBJ databases">
        <authorList>
            <person name="Noorani M."/>
        </authorList>
    </citation>
    <scope>NUCLEOTIDE SEQUENCE [LARGE SCALE GENOMIC DNA]</scope>
    <source>
        <strain evidence="2 3">CECT 7802</strain>
    </source>
</reference>
<dbReference type="AlphaFoldDB" id="A0A0M6YLS6"/>
<accession>A0A0M6YLS6</accession>
<evidence type="ECO:0000256" key="1">
    <source>
        <dbReference type="SAM" id="Coils"/>
    </source>
</evidence>
<keyword evidence="3" id="KW-1185">Reference proteome</keyword>
<dbReference type="STRING" id="420998.JDO7802_03361"/>
<evidence type="ECO:0000313" key="2">
    <source>
        <dbReference type="EMBL" id="CTQ51322.1"/>
    </source>
</evidence>
<feature type="coiled-coil region" evidence="1">
    <location>
        <begin position="178"/>
        <end position="212"/>
    </location>
</feature>
<sequence>MKSNAAIVTAGIITFGHEAAAMFERLEAETQDAAFLALATAVADRLGTRLEGLVVHLDETTIHAHYELRGYDDAGTPISKVATFKVMSELQDLTADIMGRFCPGIERGHKKWSRINAGADYADTLNRSVRELHQDLPAEIETRKAEVELLRKDEAELEASAAKTRQYLAKLRAKAELNAKEEKRLDVYQARLAKKEAEQADVIAKLEEAMTRIAAHRAANETRAGALDAQERCARAKLAEAEVSFEAVDAVVSSLEDGSMKLRDDGGLRMADPKPLQAAPQRLKKRLLKLARRFLVQERKIEAKLSRLDRLTVALRRWLLRDDLTVDARRDGEELERDVSLGPDV</sequence>
<keyword evidence="1" id="KW-0175">Coiled coil</keyword>
<dbReference type="Gene3D" id="3.30.930.30">
    <property type="match status" value="1"/>
</dbReference>
<gene>
    <name evidence="2" type="ORF">JDO7802_03361</name>
</gene>
<dbReference type="EMBL" id="CXSU01000012">
    <property type="protein sequence ID" value="CTQ51322.1"/>
    <property type="molecule type" value="Genomic_DNA"/>
</dbReference>
<name>A0A0M6YLS6_9RHOB</name>
<protein>
    <submittedName>
        <fullName evidence="2">Uncharacterized protein</fullName>
    </submittedName>
</protein>
<organism evidence="2 3">
    <name type="scientific">Jannaschia donghaensis</name>
    <dbReference type="NCBI Taxonomy" id="420998"/>
    <lineage>
        <taxon>Bacteria</taxon>
        <taxon>Pseudomonadati</taxon>
        <taxon>Pseudomonadota</taxon>
        <taxon>Alphaproteobacteria</taxon>
        <taxon>Rhodobacterales</taxon>
        <taxon>Roseobacteraceae</taxon>
        <taxon>Jannaschia</taxon>
    </lineage>
</organism>